<evidence type="ECO:0000313" key="5">
    <source>
        <dbReference type="Proteomes" id="UP000033109"/>
    </source>
</evidence>
<evidence type="ECO:0000256" key="3">
    <source>
        <dbReference type="SAM" id="Phobius"/>
    </source>
</evidence>
<evidence type="ECO:0000313" key="4">
    <source>
        <dbReference type="EMBL" id="AKD03103.1"/>
    </source>
</evidence>
<protein>
    <recommendedName>
        <fullName evidence="6">Outer membrane protein beta-barrel domain-containing protein</fullName>
    </recommendedName>
</protein>
<dbReference type="OrthoDB" id="891954at2"/>
<name>A0A0E3ZEN7_9BACT</name>
<evidence type="ECO:0000256" key="1">
    <source>
        <dbReference type="SAM" id="Coils"/>
    </source>
</evidence>
<evidence type="ECO:0000256" key="2">
    <source>
        <dbReference type="SAM" id="MobiDB-lite"/>
    </source>
</evidence>
<dbReference type="EMBL" id="CP009621">
    <property type="protein sequence ID" value="AKD03103.1"/>
    <property type="molecule type" value="Genomic_DNA"/>
</dbReference>
<feature type="compositionally biased region" description="Basic and acidic residues" evidence="2">
    <location>
        <begin position="1"/>
        <end position="22"/>
    </location>
</feature>
<reference evidence="4 5" key="1">
    <citation type="journal article" date="2015" name="Sci. Rep.">
        <title>Unraveling adaptation of Pontibacter korlensis to radiation and infertility in desert through complete genome and comparative transcriptomic analysis.</title>
        <authorList>
            <person name="Dai J."/>
            <person name="Dai W."/>
            <person name="Qiu C."/>
            <person name="Yang Z."/>
            <person name="Zhang Y."/>
            <person name="Zhou M."/>
            <person name="Zhang L."/>
            <person name="Fang C."/>
            <person name="Gao Q."/>
            <person name="Yang Q."/>
            <person name="Li X."/>
            <person name="Wang Z."/>
            <person name="Wang Z."/>
            <person name="Jia Z."/>
            <person name="Chen X."/>
        </authorList>
    </citation>
    <scope>NUCLEOTIDE SEQUENCE [LARGE SCALE GENOMIC DNA]</scope>
    <source>
        <strain evidence="4 5">X14-1T</strain>
    </source>
</reference>
<proteinExistence type="predicted"/>
<feature type="compositionally biased region" description="Low complexity" evidence="2">
    <location>
        <begin position="143"/>
        <end position="163"/>
    </location>
</feature>
<gene>
    <name evidence="4" type="ORF">PKOR_08190</name>
</gene>
<sequence>MSSATNDKRGSLEEEFRRRMQDAEASPSADLWDRIDHSLTVQENGHYKRGMLFYRQLAAACVTLLLIAGGFAAYYFSGSDAVPASQVQLQTGTIAATAPATRGEEQTTETEGLAVDEAIAEAMQKAVQPQELFAKQGAAPDRSTTISPNSSSATSISTQKDAAPAIADATTTNPGAWHSVPDHKYSSILQGKQDSRESMGIRSMFSRFENVHRTITRPSSATAGFNAERRTGFAAGSSPEPTDDFKRLNEIVMNRMKQLQAEQEAVKQMYKSEKALAVAGSTEKEQESVSGGRWSLGMAYAPSYFEQNIGIPTQLMMGTAASSFASFAPPTALQESARLMDDAREEYEEEVEPGFSFGIEAKAGFKIGKKWKLLSGLGFTQNTARSKSSYVIQQFWRRPGTQDKETPGATTIFLPSLSSNFASDSLSVAQTNEFNVLYRYRHLTVPVGMQYEGKLGKDWFWFAGAGVAANILVQTSIIANSAEVRDIDYELNDEKSPFRKLQWSGNVTAGVGKRLTNNISVAIGPEYRGYFDTMLSSPEKAQAPQGKPYTMGINMAVNYELGSGRK</sequence>
<evidence type="ECO:0008006" key="6">
    <source>
        <dbReference type="Google" id="ProtNLM"/>
    </source>
</evidence>
<keyword evidence="1" id="KW-0175">Coiled coil</keyword>
<dbReference type="STRING" id="400092.PKOR_08190"/>
<organism evidence="4 5">
    <name type="scientific">Pontibacter korlensis</name>
    <dbReference type="NCBI Taxonomy" id="400092"/>
    <lineage>
        <taxon>Bacteria</taxon>
        <taxon>Pseudomonadati</taxon>
        <taxon>Bacteroidota</taxon>
        <taxon>Cytophagia</taxon>
        <taxon>Cytophagales</taxon>
        <taxon>Hymenobacteraceae</taxon>
        <taxon>Pontibacter</taxon>
    </lineage>
</organism>
<feature type="region of interest" description="Disordered" evidence="2">
    <location>
        <begin position="1"/>
        <end position="23"/>
    </location>
</feature>
<dbReference type="HOGENOM" id="CLU_443968_0_0_10"/>
<feature type="region of interest" description="Disordered" evidence="2">
    <location>
        <begin position="136"/>
        <end position="163"/>
    </location>
</feature>
<keyword evidence="5" id="KW-1185">Reference proteome</keyword>
<dbReference type="KEGG" id="pko:PKOR_08190"/>
<dbReference type="Proteomes" id="UP000033109">
    <property type="component" value="Chromosome"/>
</dbReference>
<feature type="coiled-coil region" evidence="1">
    <location>
        <begin position="249"/>
        <end position="276"/>
    </location>
</feature>
<keyword evidence="3" id="KW-0812">Transmembrane</keyword>
<keyword evidence="3" id="KW-0472">Membrane</keyword>
<feature type="transmembrane region" description="Helical" evidence="3">
    <location>
        <begin position="57"/>
        <end position="76"/>
    </location>
</feature>
<keyword evidence="3" id="KW-1133">Transmembrane helix</keyword>
<dbReference type="AlphaFoldDB" id="A0A0E3ZEN7"/>
<dbReference type="RefSeq" id="WP_046310126.1">
    <property type="nucleotide sequence ID" value="NZ_CBCSCY010000004.1"/>
</dbReference>
<accession>A0A0E3ZEN7</accession>
<dbReference type="PATRIC" id="fig|400092.3.peg.1808"/>